<name>A0A238LIT5_9RHOB</name>
<evidence type="ECO:0000313" key="3">
    <source>
        <dbReference type="EMBL" id="SMY09599.1"/>
    </source>
</evidence>
<evidence type="ECO:0000313" key="4">
    <source>
        <dbReference type="Proteomes" id="UP000201613"/>
    </source>
</evidence>
<dbReference type="PANTHER" id="PTHR31331:SF1">
    <property type="entry name" value="CYSTEINE RICH SECRETORY PROTEIN LCCL DOMAIN CONTAINING 2"/>
    <property type="match status" value="1"/>
</dbReference>
<proteinExistence type="predicted"/>
<dbReference type="PROSITE" id="PS50820">
    <property type="entry name" value="LCCL"/>
    <property type="match status" value="2"/>
</dbReference>
<accession>A0A238LIT5</accession>
<dbReference type="InterPro" id="IPR036609">
    <property type="entry name" value="LCCL_sf"/>
</dbReference>
<feature type="domain" description="LCCL" evidence="2">
    <location>
        <begin position="150"/>
        <end position="211"/>
    </location>
</feature>
<evidence type="ECO:0000259" key="2">
    <source>
        <dbReference type="PROSITE" id="PS50820"/>
    </source>
</evidence>
<dbReference type="Gene3D" id="2.170.130.20">
    <property type="entry name" value="LCCL-like domain"/>
    <property type="match status" value="2"/>
</dbReference>
<organism evidence="3 4">
    <name type="scientific">Flavimaricola marinus</name>
    <dbReference type="NCBI Taxonomy" id="1819565"/>
    <lineage>
        <taxon>Bacteria</taxon>
        <taxon>Pseudomonadati</taxon>
        <taxon>Pseudomonadota</taxon>
        <taxon>Alphaproteobacteria</taxon>
        <taxon>Rhodobacterales</taxon>
        <taxon>Paracoccaceae</taxon>
        <taxon>Flavimaricola</taxon>
    </lineage>
</organism>
<dbReference type="AlphaFoldDB" id="A0A238LIT5"/>
<reference evidence="3 4" key="1">
    <citation type="submission" date="2017-05" db="EMBL/GenBank/DDBJ databases">
        <authorList>
            <person name="Song R."/>
            <person name="Chenine A.L."/>
            <person name="Ruprecht R.M."/>
        </authorList>
    </citation>
    <scope>NUCLEOTIDE SEQUENCE [LARGE SCALE GENOMIC DNA]</scope>
    <source>
        <strain evidence="3 4">CECT 8899</strain>
    </source>
</reference>
<feature type="chain" id="PRO_5012037131" evidence="1">
    <location>
        <begin position="27"/>
        <end position="216"/>
    </location>
</feature>
<dbReference type="Proteomes" id="UP000201613">
    <property type="component" value="Unassembled WGS sequence"/>
</dbReference>
<dbReference type="SUPFAM" id="SSF69848">
    <property type="entry name" value="LCCL domain"/>
    <property type="match status" value="2"/>
</dbReference>
<dbReference type="InterPro" id="IPR051957">
    <property type="entry name" value="CRISP-LCCL_domain"/>
</dbReference>
<gene>
    <name evidence="3" type="ORF">LOM8899_03768</name>
</gene>
<dbReference type="InterPro" id="IPR004043">
    <property type="entry name" value="LCCL"/>
</dbReference>
<feature type="domain" description="LCCL" evidence="2">
    <location>
        <begin position="39"/>
        <end position="113"/>
    </location>
</feature>
<keyword evidence="4" id="KW-1185">Reference proteome</keyword>
<dbReference type="Pfam" id="PF03815">
    <property type="entry name" value="LCCL"/>
    <property type="match status" value="2"/>
</dbReference>
<dbReference type="EMBL" id="FXZK01000011">
    <property type="protein sequence ID" value="SMY09599.1"/>
    <property type="molecule type" value="Genomic_DNA"/>
</dbReference>
<keyword evidence="1" id="KW-0732">Signal</keyword>
<feature type="signal peptide" evidence="1">
    <location>
        <begin position="1"/>
        <end position="26"/>
    </location>
</feature>
<dbReference type="PANTHER" id="PTHR31331">
    <property type="entry name" value="LCCL DOMAIN PROTEIN (AFU_ORTHOLOGUE AFUA_5G08630)"/>
    <property type="match status" value="1"/>
</dbReference>
<dbReference type="SMART" id="SM00603">
    <property type="entry name" value="LCCL"/>
    <property type="match status" value="2"/>
</dbReference>
<evidence type="ECO:0000256" key="1">
    <source>
        <dbReference type="SAM" id="SignalP"/>
    </source>
</evidence>
<sequence>MTAFNTTRLTFGAILALASSSGLASAQEACSSATIGETPFECLCAGGEPSGTVWGSGPYTSDSAICAAAVHAGAVGREGGLVRVLPGPGLDSYPASSSNGVETRSWGAYGSSFTFKLGRQIAMTAEECSAYPTDAPSYTCSCPPYDDTGSVWGSGPYTADSAICVAAIHAGVISSDGGEVTALLVDGLPSYRGGEANGITTRDWGSYGQSFIFNRN</sequence>
<protein>
    <submittedName>
        <fullName evidence="3">LCCL domain protein</fullName>
    </submittedName>
</protein>